<dbReference type="OrthoDB" id="5772764at2"/>
<sequence length="125" mass="14257">MTPFGTYLEHLRRSRRMQQKQLADLMGINPCYVSTLERGRKGPPSTAVLKRLIKNLNLSREEQERLWHSVELSEMTFRLPDGMSQDEFEFVHDLKSHLGTLSGDQVLIMRKVLGLGSGSQEGIAM</sequence>
<gene>
    <name evidence="2" type="ORF">ADIMK_3390</name>
</gene>
<dbReference type="EMBL" id="JMQN01000048">
    <property type="protein sequence ID" value="KEA62499.1"/>
    <property type="molecule type" value="Genomic_DNA"/>
</dbReference>
<dbReference type="PROSITE" id="PS50943">
    <property type="entry name" value="HTH_CROC1"/>
    <property type="match status" value="1"/>
</dbReference>
<feature type="domain" description="HTH cro/C1-type" evidence="1">
    <location>
        <begin position="8"/>
        <end position="63"/>
    </location>
</feature>
<evidence type="ECO:0000259" key="1">
    <source>
        <dbReference type="PROSITE" id="PS50943"/>
    </source>
</evidence>
<dbReference type="SMART" id="SM00530">
    <property type="entry name" value="HTH_XRE"/>
    <property type="match status" value="1"/>
</dbReference>
<evidence type="ECO:0000313" key="3">
    <source>
        <dbReference type="Proteomes" id="UP000028252"/>
    </source>
</evidence>
<dbReference type="Gene3D" id="1.10.260.40">
    <property type="entry name" value="lambda repressor-like DNA-binding domains"/>
    <property type="match status" value="1"/>
</dbReference>
<organism evidence="2 3">
    <name type="scientific">Marinobacterium lacunae</name>
    <dbReference type="NCBI Taxonomy" id="1232683"/>
    <lineage>
        <taxon>Bacteria</taxon>
        <taxon>Pseudomonadati</taxon>
        <taxon>Pseudomonadota</taxon>
        <taxon>Gammaproteobacteria</taxon>
        <taxon>Oceanospirillales</taxon>
        <taxon>Oceanospirillaceae</taxon>
        <taxon>Marinobacterium</taxon>
    </lineage>
</organism>
<dbReference type="GO" id="GO:0003677">
    <property type="term" value="F:DNA binding"/>
    <property type="evidence" value="ECO:0007669"/>
    <property type="project" value="InterPro"/>
</dbReference>
<dbReference type="STRING" id="1232683.ADIMK_3390"/>
<dbReference type="CDD" id="cd00093">
    <property type="entry name" value="HTH_XRE"/>
    <property type="match status" value="1"/>
</dbReference>
<dbReference type="Proteomes" id="UP000028252">
    <property type="component" value="Unassembled WGS sequence"/>
</dbReference>
<reference evidence="2 3" key="1">
    <citation type="submission" date="2014-04" db="EMBL/GenBank/DDBJ databases">
        <title>Marinobacterium kochiensis sp. nov., isolated from sediment sample collected from Kochi backwaters in Kerala, India.</title>
        <authorList>
            <person name="Singh A."/>
            <person name="Pinnaka A.K."/>
        </authorList>
    </citation>
    <scope>NUCLEOTIDE SEQUENCE [LARGE SCALE GENOMIC DNA]</scope>
    <source>
        <strain evidence="2 3">AK27</strain>
    </source>
</reference>
<comment type="caution">
    <text evidence="2">The sequence shown here is derived from an EMBL/GenBank/DDBJ whole genome shotgun (WGS) entry which is preliminary data.</text>
</comment>
<dbReference type="InterPro" id="IPR001387">
    <property type="entry name" value="Cro/C1-type_HTH"/>
</dbReference>
<dbReference type="RefSeq" id="WP_036190778.1">
    <property type="nucleotide sequence ID" value="NZ_JMQN01000048.1"/>
</dbReference>
<protein>
    <recommendedName>
        <fullName evidence="1">HTH cro/C1-type domain-containing protein</fullName>
    </recommendedName>
</protein>
<dbReference type="SUPFAM" id="SSF47413">
    <property type="entry name" value="lambda repressor-like DNA-binding domains"/>
    <property type="match status" value="1"/>
</dbReference>
<dbReference type="InterPro" id="IPR010982">
    <property type="entry name" value="Lambda_DNA-bd_dom_sf"/>
</dbReference>
<dbReference type="eggNOG" id="COG1396">
    <property type="taxonomic scope" value="Bacteria"/>
</dbReference>
<accession>A0A081FVE4</accession>
<dbReference type="AlphaFoldDB" id="A0A081FVE4"/>
<proteinExistence type="predicted"/>
<evidence type="ECO:0000313" key="2">
    <source>
        <dbReference type="EMBL" id="KEA62499.1"/>
    </source>
</evidence>
<dbReference type="Pfam" id="PF13560">
    <property type="entry name" value="HTH_31"/>
    <property type="match status" value="1"/>
</dbReference>
<name>A0A081FVE4_9GAMM</name>
<dbReference type="PATRIC" id="fig|1232683.4.peg.3336"/>
<keyword evidence="3" id="KW-1185">Reference proteome</keyword>